<evidence type="ECO:0000256" key="1">
    <source>
        <dbReference type="SAM" id="MobiDB-lite"/>
    </source>
</evidence>
<keyword evidence="2" id="KW-0812">Transmembrane</keyword>
<proteinExistence type="predicted"/>
<keyword evidence="2" id="KW-1133">Transmembrane helix</keyword>
<dbReference type="OrthoDB" id="3350619at2759"/>
<evidence type="ECO:0000256" key="2">
    <source>
        <dbReference type="SAM" id="Phobius"/>
    </source>
</evidence>
<protein>
    <recommendedName>
        <fullName evidence="5">Ubiquitin 3 binding protein But2 C-terminal domain-containing protein</fullName>
    </recommendedName>
</protein>
<evidence type="ECO:0000313" key="3">
    <source>
        <dbReference type="EMBL" id="KAF7347014.1"/>
    </source>
</evidence>
<name>A0A8H6XV66_9AGAR</name>
<dbReference type="AlphaFoldDB" id="A0A8H6XV66"/>
<keyword evidence="2" id="KW-0472">Membrane</keyword>
<feature type="region of interest" description="Disordered" evidence="1">
    <location>
        <begin position="1"/>
        <end position="35"/>
    </location>
</feature>
<organism evidence="3 4">
    <name type="scientific">Mycena venus</name>
    <dbReference type="NCBI Taxonomy" id="2733690"/>
    <lineage>
        <taxon>Eukaryota</taxon>
        <taxon>Fungi</taxon>
        <taxon>Dikarya</taxon>
        <taxon>Basidiomycota</taxon>
        <taxon>Agaricomycotina</taxon>
        <taxon>Agaricomycetes</taxon>
        <taxon>Agaricomycetidae</taxon>
        <taxon>Agaricales</taxon>
        <taxon>Marasmiineae</taxon>
        <taxon>Mycenaceae</taxon>
        <taxon>Mycena</taxon>
    </lineage>
</organism>
<gene>
    <name evidence="3" type="ORF">MVEN_01454500</name>
</gene>
<feature type="compositionally biased region" description="Low complexity" evidence="1">
    <location>
        <begin position="1"/>
        <end position="19"/>
    </location>
</feature>
<dbReference type="EMBL" id="JACAZI010000012">
    <property type="protein sequence ID" value="KAF7347014.1"/>
    <property type="molecule type" value="Genomic_DNA"/>
</dbReference>
<sequence>MVDSIPLLSPKPASSSISSDMDEWGPSPPSTRTQFSRDSENRALWLIVLGCLISIGTVLLNIAHFRQQYTVTPHNKLEYPNPYIGLENAILKDVALHAPILNFPLLLSQINMSDPAVAYEDLHHWSSNFGMIYPEDRTFLVSSEVSTIIQIRTIDFAMERCVLTLAVPSIEDQKDSGKELISSAGPLSLDIWALDSMYDIDPHTLSWFTRPVRSHLLTTIVFSDPGQFESPSFSCPSRTLHTFEDAKLPHLAIFLMQHPSD</sequence>
<feature type="transmembrane region" description="Helical" evidence="2">
    <location>
        <begin position="43"/>
        <end position="63"/>
    </location>
</feature>
<reference evidence="3" key="1">
    <citation type="submission" date="2020-05" db="EMBL/GenBank/DDBJ databases">
        <title>Mycena genomes resolve the evolution of fungal bioluminescence.</title>
        <authorList>
            <person name="Tsai I.J."/>
        </authorList>
    </citation>
    <scope>NUCLEOTIDE SEQUENCE</scope>
    <source>
        <strain evidence="3">CCC161011</strain>
    </source>
</reference>
<dbReference type="Proteomes" id="UP000620124">
    <property type="component" value="Unassembled WGS sequence"/>
</dbReference>
<evidence type="ECO:0000313" key="4">
    <source>
        <dbReference type="Proteomes" id="UP000620124"/>
    </source>
</evidence>
<keyword evidence="4" id="KW-1185">Reference proteome</keyword>
<accession>A0A8H6XV66</accession>
<evidence type="ECO:0008006" key="5">
    <source>
        <dbReference type="Google" id="ProtNLM"/>
    </source>
</evidence>
<comment type="caution">
    <text evidence="3">The sequence shown here is derived from an EMBL/GenBank/DDBJ whole genome shotgun (WGS) entry which is preliminary data.</text>
</comment>